<feature type="transmembrane region" description="Helical" evidence="1">
    <location>
        <begin position="34"/>
        <end position="55"/>
    </location>
</feature>
<organism evidence="3 4">
    <name type="scientific">Glutamicibacter halophytocola</name>
    <dbReference type="NCBI Taxonomy" id="1933880"/>
    <lineage>
        <taxon>Bacteria</taxon>
        <taxon>Bacillati</taxon>
        <taxon>Actinomycetota</taxon>
        <taxon>Actinomycetes</taxon>
        <taxon>Micrococcales</taxon>
        <taxon>Micrococcaceae</taxon>
        <taxon>Glutamicibacter</taxon>
    </lineage>
</organism>
<protein>
    <recommendedName>
        <fullName evidence="2">Endonuclease/exonuclease/phosphatase domain-containing protein</fullName>
    </recommendedName>
</protein>
<dbReference type="Gene3D" id="3.60.10.10">
    <property type="entry name" value="Endonuclease/exonuclease/phosphatase"/>
    <property type="match status" value="1"/>
</dbReference>
<accession>A0ABX5Y9A5</accession>
<evidence type="ECO:0000313" key="3">
    <source>
        <dbReference type="EMBL" id="QDY66253.1"/>
    </source>
</evidence>
<name>A0ABX5Y9A5_9MICC</name>
<feature type="transmembrane region" description="Helical" evidence="1">
    <location>
        <begin position="75"/>
        <end position="93"/>
    </location>
</feature>
<proteinExistence type="predicted"/>
<reference evidence="3 4" key="1">
    <citation type="submission" date="2019-07" db="EMBL/GenBank/DDBJ databases">
        <title>Complete Genome Sequence of drought tolerant Plant Growth-Promoting Rhizobacterium Glutamicibacter halophytocola DR408.</title>
        <authorList>
            <person name="Nishu S.D."/>
            <person name="Lee T.K."/>
        </authorList>
    </citation>
    <scope>NUCLEOTIDE SEQUENCE [LARGE SCALE GENOMIC DNA]</scope>
    <source>
        <strain evidence="3 4">DR408</strain>
    </source>
</reference>
<keyword evidence="1" id="KW-0472">Membrane</keyword>
<evidence type="ECO:0000259" key="2">
    <source>
        <dbReference type="Pfam" id="PF03372"/>
    </source>
</evidence>
<keyword evidence="1" id="KW-0812">Transmembrane</keyword>
<gene>
    <name evidence="3" type="ORF">FQA45_07955</name>
</gene>
<keyword evidence="1" id="KW-1133">Transmembrane helix</keyword>
<sequence length="340" mass="36656">MGIRRGTSPAENYDSHSILCHCLSPMSHASHQRLSAPLIIARVFFVLLCLALAGLMVFHQQVPDLLGLGLVVDNLAPWAGLGIPVLLVIALVVRGRASFIGLLVPVVVWSVLFGSSFIPHAKYAPQASLEVATQNVHESAGLQAARELAASGAQVITLQEIGQGQEEQISQELSQTHPYRYMVSTVGVWSAYPLKNAQPLDLGLGWNRALRVDVSTEHGDVRLYAVHAASARPTGHHERDAMLASLANYVQADDSAKIIAAGDFNATSTDRHFAPVLDALDEAAYSDWGLAMTWPRSPFPVLGIDHMMLRGVASADLKRLPIGDSDHYALQATIDLDNAQ</sequence>
<feature type="transmembrane region" description="Helical" evidence="1">
    <location>
        <begin position="100"/>
        <end position="118"/>
    </location>
</feature>
<evidence type="ECO:0000313" key="4">
    <source>
        <dbReference type="Proteomes" id="UP000320717"/>
    </source>
</evidence>
<dbReference type="InterPro" id="IPR036691">
    <property type="entry name" value="Endo/exonu/phosph_ase_sf"/>
</dbReference>
<dbReference type="SUPFAM" id="SSF56219">
    <property type="entry name" value="DNase I-like"/>
    <property type="match status" value="1"/>
</dbReference>
<dbReference type="Pfam" id="PF03372">
    <property type="entry name" value="Exo_endo_phos"/>
    <property type="match status" value="1"/>
</dbReference>
<dbReference type="Proteomes" id="UP000320717">
    <property type="component" value="Chromosome"/>
</dbReference>
<dbReference type="EMBL" id="CP042260">
    <property type="protein sequence ID" value="QDY66253.1"/>
    <property type="molecule type" value="Genomic_DNA"/>
</dbReference>
<dbReference type="InterPro" id="IPR005135">
    <property type="entry name" value="Endo/exonuclease/phosphatase"/>
</dbReference>
<keyword evidence="4" id="KW-1185">Reference proteome</keyword>
<feature type="domain" description="Endonuclease/exonuclease/phosphatase" evidence="2">
    <location>
        <begin position="133"/>
        <end position="327"/>
    </location>
</feature>
<evidence type="ECO:0000256" key="1">
    <source>
        <dbReference type="SAM" id="Phobius"/>
    </source>
</evidence>